<keyword evidence="3" id="KW-1185">Reference proteome</keyword>
<dbReference type="InterPro" id="IPR035324">
    <property type="entry name" value="DUF5381"/>
</dbReference>
<evidence type="ECO:0000256" key="1">
    <source>
        <dbReference type="SAM" id="Phobius"/>
    </source>
</evidence>
<feature type="transmembrane region" description="Helical" evidence="1">
    <location>
        <begin position="20"/>
        <end position="40"/>
    </location>
</feature>
<dbReference type="Pfam" id="PF17353">
    <property type="entry name" value="DUF5381"/>
    <property type="match status" value="1"/>
</dbReference>
<keyword evidence="1" id="KW-1133">Transmembrane helix</keyword>
<dbReference type="RefSeq" id="WP_377718025.1">
    <property type="nucleotide sequence ID" value="NZ_JBHSAM010000017.1"/>
</dbReference>
<reference evidence="3" key="1">
    <citation type="journal article" date="2019" name="Int. J. Syst. Evol. Microbiol.">
        <title>The Global Catalogue of Microorganisms (GCM) 10K type strain sequencing project: providing services to taxonomists for standard genome sequencing and annotation.</title>
        <authorList>
            <consortium name="The Broad Institute Genomics Platform"/>
            <consortium name="The Broad Institute Genome Sequencing Center for Infectious Disease"/>
            <person name="Wu L."/>
            <person name="Ma J."/>
        </authorList>
    </citation>
    <scope>NUCLEOTIDE SEQUENCE [LARGE SCALE GENOMIC DNA]</scope>
    <source>
        <strain evidence="3">IBRC-M 10987</strain>
    </source>
</reference>
<sequence length="175" mass="19689">MSNLRETEYGVEVVPSKYEAGCLIAGAGFMLAVSAVLLYLARDFHIVKGILAAVVGLTGTVFFGGALVQALYILSSRRPLFEIREGILRRRRTEVALADIDEITFGWHAYRPAGMVFADLVVRTVQHKRYFFPTYNMVPETEIDKLVRARILPYATNACREKWEEQQGAATESRQ</sequence>
<protein>
    <submittedName>
        <fullName evidence="2">DUF5381 family protein</fullName>
    </submittedName>
</protein>
<evidence type="ECO:0000313" key="2">
    <source>
        <dbReference type="EMBL" id="MFC4099333.1"/>
    </source>
</evidence>
<comment type="caution">
    <text evidence="2">The sequence shown here is derived from an EMBL/GenBank/DDBJ whole genome shotgun (WGS) entry which is preliminary data.</text>
</comment>
<name>A0ABV8JZ75_9BACL</name>
<proteinExistence type="predicted"/>
<dbReference type="Proteomes" id="UP001595715">
    <property type="component" value="Unassembled WGS sequence"/>
</dbReference>
<gene>
    <name evidence="2" type="ORF">ACFOZ8_06640</name>
</gene>
<feature type="transmembrane region" description="Helical" evidence="1">
    <location>
        <begin position="46"/>
        <end position="74"/>
    </location>
</feature>
<dbReference type="EMBL" id="JBHSAM010000017">
    <property type="protein sequence ID" value="MFC4099333.1"/>
    <property type="molecule type" value="Genomic_DNA"/>
</dbReference>
<keyword evidence="1" id="KW-0812">Transmembrane</keyword>
<organism evidence="2 3">
    <name type="scientific">Paenibacillus xanthanilyticus</name>
    <dbReference type="NCBI Taxonomy" id="1783531"/>
    <lineage>
        <taxon>Bacteria</taxon>
        <taxon>Bacillati</taxon>
        <taxon>Bacillota</taxon>
        <taxon>Bacilli</taxon>
        <taxon>Bacillales</taxon>
        <taxon>Paenibacillaceae</taxon>
        <taxon>Paenibacillus</taxon>
    </lineage>
</organism>
<evidence type="ECO:0000313" key="3">
    <source>
        <dbReference type="Proteomes" id="UP001595715"/>
    </source>
</evidence>
<keyword evidence="1" id="KW-0472">Membrane</keyword>
<accession>A0ABV8JZ75</accession>